<keyword evidence="1" id="KW-1185">Reference proteome</keyword>
<evidence type="ECO:0000313" key="1">
    <source>
        <dbReference type="Proteomes" id="UP000887565"/>
    </source>
</evidence>
<organism evidence="1 2">
    <name type="scientific">Romanomermis culicivorax</name>
    <name type="common">Nematode worm</name>
    <dbReference type="NCBI Taxonomy" id="13658"/>
    <lineage>
        <taxon>Eukaryota</taxon>
        <taxon>Metazoa</taxon>
        <taxon>Ecdysozoa</taxon>
        <taxon>Nematoda</taxon>
        <taxon>Enoplea</taxon>
        <taxon>Dorylaimia</taxon>
        <taxon>Mermithida</taxon>
        <taxon>Mermithoidea</taxon>
        <taxon>Mermithidae</taxon>
        <taxon>Romanomermis</taxon>
    </lineage>
</organism>
<sequence length="189" mass="22051">MQYHTSCKQSMTPRPTGSITCMLQTWHGANKKVVFDDHPHHFYLKIETKSLKSRRDLKDGHKNGHLRSKNTTIDCRCPQKRLIIIHARYVVTYTCFCGFSTRHIITCKLASKSLKCTIKFRRKKIFVKDSKLCRIFENKLIEQDRSDFPLVIMVQVNWVSTDGSQRMLSYGAQQISVPQFLIKLRSVTK</sequence>
<accession>A0A915IAI0</accession>
<reference evidence="2" key="1">
    <citation type="submission" date="2022-11" db="UniProtKB">
        <authorList>
            <consortium name="WormBaseParasite"/>
        </authorList>
    </citation>
    <scope>IDENTIFICATION</scope>
</reference>
<name>A0A915IAI0_ROMCU</name>
<dbReference type="WBParaSite" id="nRc.2.0.1.t10882-RA">
    <property type="protein sequence ID" value="nRc.2.0.1.t10882-RA"/>
    <property type="gene ID" value="nRc.2.0.1.g10882"/>
</dbReference>
<dbReference type="AlphaFoldDB" id="A0A915IAI0"/>
<proteinExistence type="predicted"/>
<evidence type="ECO:0000313" key="2">
    <source>
        <dbReference type="WBParaSite" id="nRc.2.0.1.t10882-RA"/>
    </source>
</evidence>
<protein>
    <submittedName>
        <fullName evidence="2">Uncharacterized protein</fullName>
    </submittedName>
</protein>
<dbReference type="Proteomes" id="UP000887565">
    <property type="component" value="Unplaced"/>
</dbReference>